<name>A0A0N4WE03_HAEPC</name>
<evidence type="ECO:0000313" key="2">
    <source>
        <dbReference type="Proteomes" id="UP000268014"/>
    </source>
</evidence>
<gene>
    <name evidence="1" type="ORF">HPLM_LOCUS8834</name>
</gene>
<dbReference type="EMBL" id="UZAF01016939">
    <property type="protein sequence ID" value="VDO35918.1"/>
    <property type="molecule type" value="Genomic_DNA"/>
</dbReference>
<organism evidence="3">
    <name type="scientific">Haemonchus placei</name>
    <name type="common">Barber's pole worm</name>
    <dbReference type="NCBI Taxonomy" id="6290"/>
    <lineage>
        <taxon>Eukaryota</taxon>
        <taxon>Metazoa</taxon>
        <taxon>Ecdysozoa</taxon>
        <taxon>Nematoda</taxon>
        <taxon>Chromadorea</taxon>
        <taxon>Rhabditida</taxon>
        <taxon>Rhabditina</taxon>
        <taxon>Rhabditomorpha</taxon>
        <taxon>Strongyloidea</taxon>
        <taxon>Trichostrongylidae</taxon>
        <taxon>Haemonchus</taxon>
    </lineage>
</organism>
<dbReference type="InterPro" id="IPR012338">
    <property type="entry name" value="Beta-lactam/transpept-like"/>
</dbReference>
<protein>
    <submittedName>
        <fullName evidence="3">Beta-lactamase domain-containing protein</fullName>
    </submittedName>
</protein>
<dbReference type="AlphaFoldDB" id="A0A0N4WE03"/>
<reference evidence="1 2" key="2">
    <citation type="submission" date="2018-11" db="EMBL/GenBank/DDBJ databases">
        <authorList>
            <consortium name="Pathogen Informatics"/>
        </authorList>
    </citation>
    <scope>NUCLEOTIDE SEQUENCE [LARGE SCALE GENOMIC DNA]</scope>
    <source>
        <strain evidence="1 2">MHpl1</strain>
    </source>
</reference>
<accession>A0A0N4WE03</accession>
<reference evidence="3" key="1">
    <citation type="submission" date="2017-02" db="UniProtKB">
        <authorList>
            <consortium name="WormBaseParasite"/>
        </authorList>
    </citation>
    <scope>IDENTIFICATION</scope>
</reference>
<dbReference type="SUPFAM" id="SSF56601">
    <property type="entry name" value="beta-lactamase/transpeptidase-like"/>
    <property type="match status" value="1"/>
</dbReference>
<proteinExistence type="predicted"/>
<dbReference type="OrthoDB" id="5946976at2759"/>
<evidence type="ECO:0000313" key="3">
    <source>
        <dbReference type="WBParaSite" id="HPLM_0000884201-mRNA-1"/>
    </source>
</evidence>
<keyword evidence="2" id="KW-1185">Reference proteome</keyword>
<evidence type="ECO:0000313" key="1">
    <source>
        <dbReference type="EMBL" id="VDO35918.1"/>
    </source>
</evidence>
<dbReference type="WBParaSite" id="HPLM_0000884201-mRNA-1">
    <property type="protein sequence ID" value="HPLM_0000884201-mRNA-1"/>
    <property type="gene ID" value="HPLM_0000884201"/>
</dbReference>
<sequence>MSWHDRHALEEEWSQFQTFSVEILEIPTASILQVDHRLIGHTGLGGQNLRWDEENRLVIAFLSNGLKGGLGDRARTYVRLVETIYDCLPKATETSECDKSTKNMTIDQNRMVSARASIRTS</sequence>
<dbReference type="Proteomes" id="UP000268014">
    <property type="component" value="Unassembled WGS sequence"/>
</dbReference>